<keyword evidence="2" id="KW-1185">Reference proteome</keyword>
<protein>
    <submittedName>
        <fullName evidence="1">Uncharacterized protein</fullName>
    </submittedName>
</protein>
<dbReference type="AlphaFoldDB" id="E1RFE7"/>
<gene>
    <name evidence="1" type="ordered locus">Mpet_1417</name>
</gene>
<accession>E1RFE7</accession>
<reference evidence="1 2" key="1">
    <citation type="journal article" date="2010" name="Stand. Genomic Sci.">
        <title>Complete genome sequence of Methanoplanus petrolearius type strain (SEBR 4847).</title>
        <authorList>
            <person name="Brambilla E."/>
            <person name="Djao O.D."/>
            <person name="Daligault H."/>
            <person name="Lapidus A."/>
            <person name="Lucas S."/>
            <person name="Hammon N."/>
            <person name="Nolan M."/>
            <person name="Tice H."/>
            <person name="Cheng J.F."/>
            <person name="Han C."/>
            <person name="Tapia R."/>
            <person name="Goodwin L."/>
            <person name="Pitluck S."/>
            <person name="Liolios K."/>
            <person name="Ivanova N."/>
            <person name="Mavromatis K."/>
            <person name="Mikhailova N."/>
            <person name="Pati A."/>
            <person name="Chen A."/>
            <person name="Palaniappan K."/>
            <person name="Land M."/>
            <person name="Hauser L."/>
            <person name="Chang Y.J."/>
            <person name="Jeffries C.D."/>
            <person name="Rohde M."/>
            <person name="Spring S."/>
            <person name="Sikorski J."/>
            <person name="Goker M."/>
            <person name="Woyke T."/>
            <person name="Bristow J."/>
            <person name="Eisen J.A."/>
            <person name="Markowitz V."/>
            <person name="Hugenholtz P."/>
            <person name="Kyrpides N.C."/>
            <person name="Klenk H.P."/>
        </authorList>
    </citation>
    <scope>NUCLEOTIDE SEQUENCE [LARGE SCALE GENOMIC DNA]</scope>
    <source>
        <strain evidence="2">DSM 11571 / OCM 486 / SEBR 4847</strain>
    </source>
</reference>
<evidence type="ECO:0000313" key="2">
    <source>
        <dbReference type="Proteomes" id="UP000006565"/>
    </source>
</evidence>
<sequence length="62" mass="7130">MKKHWEAPRSDELICISVNLPKSVLDRVENYRKDQIEKKGKCNRTDAIIDLIIAGSKCEVCQ</sequence>
<dbReference type="STRING" id="679926.Mpet_1417"/>
<evidence type="ECO:0000313" key="1">
    <source>
        <dbReference type="EMBL" id="ADN36177.1"/>
    </source>
</evidence>
<name>E1RFE7_METP4</name>
<dbReference type="HOGENOM" id="CLU_2893281_0_0_2"/>
<organism evidence="1 2">
    <name type="scientific">Methanolacinia petrolearia (strain DSM 11571 / OCM 486 / SEBR 4847)</name>
    <name type="common">Methanoplanus petrolearius</name>
    <dbReference type="NCBI Taxonomy" id="679926"/>
    <lineage>
        <taxon>Archaea</taxon>
        <taxon>Methanobacteriati</taxon>
        <taxon>Methanobacteriota</taxon>
        <taxon>Stenosarchaea group</taxon>
        <taxon>Methanomicrobia</taxon>
        <taxon>Methanomicrobiales</taxon>
        <taxon>Methanomicrobiaceae</taxon>
        <taxon>Methanolacinia</taxon>
    </lineage>
</organism>
<dbReference type="Proteomes" id="UP000006565">
    <property type="component" value="Chromosome"/>
</dbReference>
<proteinExistence type="predicted"/>
<dbReference type="EMBL" id="CP002117">
    <property type="protein sequence ID" value="ADN36177.1"/>
    <property type="molecule type" value="Genomic_DNA"/>
</dbReference>
<dbReference type="KEGG" id="mpi:Mpet_1417"/>